<evidence type="ECO:0000256" key="1">
    <source>
        <dbReference type="SAM" id="MobiDB-lite"/>
    </source>
</evidence>
<evidence type="ECO:0000313" key="4">
    <source>
        <dbReference type="Proteomes" id="UP000297866"/>
    </source>
</evidence>
<dbReference type="InterPro" id="IPR025487">
    <property type="entry name" value="DUF4379"/>
</dbReference>
<evidence type="ECO:0000259" key="2">
    <source>
        <dbReference type="Pfam" id="PF14311"/>
    </source>
</evidence>
<feature type="domain" description="Treble clef zinc finger" evidence="2">
    <location>
        <begin position="647"/>
        <end position="695"/>
    </location>
</feature>
<feature type="domain" description="Treble clef zinc finger" evidence="2">
    <location>
        <begin position="438"/>
        <end position="488"/>
    </location>
</feature>
<gene>
    <name evidence="3" type="ORF">E3O23_15540</name>
</gene>
<dbReference type="OrthoDB" id="3196679at2"/>
<dbReference type="Pfam" id="PF14311">
    <property type="entry name" value="DUF4379"/>
    <property type="match status" value="5"/>
</dbReference>
<comment type="caution">
    <text evidence="3">The sequence shown here is derived from an EMBL/GenBank/DDBJ whole genome shotgun (WGS) entry which is preliminary data.</text>
</comment>
<organism evidence="3 4">
    <name type="scientific">Cryobacterium tagatosivorans</name>
    <dbReference type="NCBI Taxonomy" id="1259199"/>
    <lineage>
        <taxon>Bacteria</taxon>
        <taxon>Bacillati</taxon>
        <taxon>Actinomycetota</taxon>
        <taxon>Actinomycetes</taxon>
        <taxon>Micrococcales</taxon>
        <taxon>Microbacteriaceae</taxon>
        <taxon>Cryobacterium</taxon>
    </lineage>
</organism>
<dbReference type="Proteomes" id="UP000297866">
    <property type="component" value="Unassembled WGS sequence"/>
</dbReference>
<sequence length="708" mass="77824">MRRRCRVLHDLKRPLPIRARPLHRETAASHLARLVESNFLTEDKAALLVSAVAHNNPGLSSCEAVERTAEWKGGLDEGFFERHRTAVPLHSDGATCERCFTGISDQYMCRLCAVGASVQLHPHLDGNVCLRHHLWVGPGTAPDAQYQVGSDAVEADVLFRKLVRKGRIDAPLLAAVTEAFVLRRVREGSALELDGAEYRLLVHVAREVTSRTFIERFFAPDQASAQARATLNAVVSSIVHEGAGWVVDYLWSYLRPMMLRARGRAETASGNSASAIQHDIRTKHPVGASATASRTSAEPVGYYAALFEHTERTDHTGRTATSGSDIPGFTCDRGHLHPAGTASASSGVTSCPYRHEGVQLRTVLAELGWDMAGNRRVDMSKLTLGSPLKATWRCAFGHRFGQSVNNRVKGRGCQVCAGHVVEWGKTGLLLTDTALSFEWHHERNGTLTPGRVLAGSGTSIWWLCVNEHAYPATLDNRASGKACPVCANLKIEVGTNDLETTHPRVAATWHPTMNGDKTPQHVVAGNGRTKFWWLCDEGHPYDALITNRVAGKGCRYCANLEPLLGFNTLADIDPGLSEEWHPTKNGTRTPSTELAGSGKKAWWLCNNKHDFEQVIVKRRAGQSCPYCANRKVWPGFNDVAIRYPLLMLDWDWATNDVEPSEVLPGNTKRHWQCRHGHKQHQPVPNRVKTGGCTKCPLAERAAAVDGNA</sequence>
<evidence type="ECO:0000313" key="3">
    <source>
        <dbReference type="EMBL" id="TFB47268.1"/>
    </source>
</evidence>
<name>A0A4R8UDK6_9MICO</name>
<proteinExistence type="predicted"/>
<accession>A0A4R8UDK6</accession>
<keyword evidence="4" id="KW-1185">Reference proteome</keyword>
<reference evidence="3 4" key="1">
    <citation type="submission" date="2019-03" db="EMBL/GenBank/DDBJ databases">
        <title>Genomics of glacier-inhabiting Cryobacterium strains.</title>
        <authorList>
            <person name="Liu Q."/>
            <person name="Xin Y.-H."/>
        </authorList>
    </citation>
    <scope>NUCLEOTIDE SEQUENCE [LARGE SCALE GENOMIC DNA]</scope>
    <source>
        <strain evidence="3 4">Sr47</strain>
    </source>
</reference>
<feature type="domain" description="Treble clef zinc finger" evidence="2">
    <location>
        <begin position="369"/>
        <end position="419"/>
    </location>
</feature>
<dbReference type="PANTHER" id="PTHR37317:SF1">
    <property type="entry name" value="ZINC-RIBBON DOMAIN-CONTAINING PROTEIN-RELATED"/>
    <property type="match status" value="1"/>
</dbReference>
<dbReference type="EMBL" id="SOEZ01000075">
    <property type="protein sequence ID" value="TFB47268.1"/>
    <property type="molecule type" value="Genomic_DNA"/>
</dbReference>
<feature type="domain" description="Treble clef zinc finger" evidence="2">
    <location>
        <begin position="576"/>
        <end position="630"/>
    </location>
</feature>
<feature type="region of interest" description="Disordered" evidence="1">
    <location>
        <begin position="270"/>
        <end position="293"/>
    </location>
</feature>
<dbReference type="PANTHER" id="PTHR37317">
    <property type="entry name" value="BLR8090 PROTEIN"/>
    <property type="match status" value="1"/>
</dbReference>
<protein>
    <recommendedName>
        <fullName evidence="2">Treble clef zinc finger domain-containing protein</fullName>
    </recommendedName>
</protein>
<feature type="domain" description="Treble clef zinc finger" evidence="2">
    <location>
        <begin position="506"/>
        <end position="559"/>
    </location>
</feature>
<dbReference type="AlphaFoldDB" id="A0A4R8UDK6"/>